<name>A0A1H9WN74_BUTFI</name>
<evidence type="ECO:0000313" key="1">
    <source>
        <dbReference type="EMBL" id="SES35348.1"/>
    </source>
</evidence>
<dbReference type="RefSeq" id="WP_074758432.1">
    <property type="nucleotide sequence ID" value="NZ_FOGJ01000032.1"/>
</dbReference>
<dbReference type="AlphaFoldDB" id="A0A1H9WN74"/>
<reference evidence="1 2" key="1">
    <citation type="submission" date="2016-10" db="EMBL/GenBank/DDBJ databases">
        <authorList>
            <person name="de Groot N.N."/>
        </authorList>
    </citation>
    <scope>NUCLEOTIDE SEQUENCE [LARGE SCALE GENOMIC DNA]</scope>
    <source>
        <strain evidence="1 2">AR40</strain>
    </source>
</reference>
<dbReference type="Proteomes" id="UP000182584">
    <property type="component" value="Unassembled WGS sequence"/>
</dbReference>
<proteinExistence type="predicted"/>
<evidence type="ECO:0000313" key="2">
    <source>
        <dbReference type="Proteomes" id="UP000182584"/>
    </source>
</evidence>
<organism evidence="1 2">
    <name type="scientific">Butyrivibrio fibrisolvens</name>
    <dbReference type="NCBI Taxonomy" id="831"/>
    <lineage>
        <taxon>Bacteria</taxon>
        <taxon>Bacillati</taxon>
        <taxon>Bacillota</taxon>
        <taxon>Clostridia</taxon>
        <taxon>Lachnospirales</taxon>
        <taxon>Lachnospiraceae</taxon>
        <taxon>Butyrivibrio</taxon>
    </lineage>
</organism>
<accession>A0A1H9WN74</accession>
<protein>
    <submittedName>
        <fullName evidence="1">Uncharacterized protein</fullName>
    </submittedName>
</protein>
<dbReference type="OrthoDB" id="9976401at2"/>
<dbReference type="EMBL" id="FOGJ01000032">
    <property type="protein sequence ID" value="SES35348.1"/>
    <property type="molecule type" value="Genomic_DNA"/>
</dbReference>
<gene>
    <name evidence="1" type="ORF">SAMN04487884_13211</name>
</gene>
<sequence>MKKAYVKPELNASMNGTLEGVYACYDYETSSNKGNNSNWQPYPCQPQPRCGSRATVYIGW</sequence>